<dbReference type="RefSeq" id="WP_062663908.1">
    <property type="nucleotide sequence ID" value="NZ_FIZX01000002.1"/>
</dbReference>
<keyword evidence="1" id="KW-0175">Coiled coil</keyword>
<name>A0A128F627_9GAMM</name>
<sequence>MSNIEFGVVITLVISIITGALFIGKLDGRLEAIEKDKDWQSIVKLREEQVESMNKDAENIKTRFNKIKMEADEKIKLIGAEILSINKLVSEGKLDINELVKISKKNIGISGEKILNEISGELKVGRCEDIRGKCGTGMFRQPTYYFDRVVFSCPDSKPIMSEFRFSRCGAINSANEGLQVIAKCCSLTK</sequence>
<evidence type="ECO:0000313" key="3">
    <source>
        <dbReference type="EMBL" id="CZF81746.1"/>
    </source>
</evidence>
<evidence type="ECO:0000256" key="1">
    <source>
        <dbReference type="SAM" id="Coils"/>
    </source>
</evidence>
<feature type="coiled-coil region" evidence="1">
    <location>
        <begin position="43"/>
        <end position="70"/>
    </location>
</feature>
<keyword evidence="2" id="KW-1133">Transmembrane helix</keyword>
<dbReference type="Proteomes" id="UP000071641">
    <property type="component" value="Unassembled WGS sequence"/>
</dbReference>
<feature type="transmembrane region" description="Helical" evidence="2">
    <location>
        <begin position="6"/>
        <end position="24"/>
    </location>
</feature>
<organism evidence="3 4">
    <name type="scientific">Grimontia celer</name>
    <dbReference type="NCBI Taxonomy" id="1796497"/>
    <lineage>
        <taxon>Bacteria</taxon>
        <taxon>Pseudomonadati</taxon>
        <taxon>Pseudomonadota</taxon>
        <taxon>Gammaproteobacteria</taxon>
        <taxon>Vibrionales</taxon>
        <taxon>Vibrionaceae</taxon>
        <taxon>Grimontia</taxon>
    </lineage>
</organism>
<keyword evidence="2" id="KW-0472">Membrane</keyword>
<reference evidence="4" key="1">
    <citation type="submission" date="2016-02" db="EMBL/GenBank/DDBJ databases">
        <authorList>
            <person name="Rodrigo-Torres Lidia"/>
            <person name="Arahal R.David."/>
        </authorList>
    </citation>
    <scope>NUCLEOTIDE SEQUENCE [LARGE SCALE GENOMIC DNA]</scope>
    <source>
        <strain evidence="4">CECT 9029</strain>
    </source>
</reference>
<protein>
    <submittedName>
        <fullName evidence="3">Uncharacterized protein</fullName>
    </submittedName>
</protein>
<gene>
    <name evidence="3" type="ORF">GCE9029_02803</name>
</gene>
<proteinExistence type="predicted"/>
<evidence type="ECO:0000256" key="2">
    <source>
        <dbReference type="SAM" id="Phobius"/>
    </source>
</evidence>
<keyword evidence="4" id="KW-1185">Reference proteome</keyword>
<dbReference type="EMBL" id="FIZX01000002">
    <property type="protein sequence ID" value="CZF81746.1"/>
    <property type="molecule type" value="Genomic_DNA"/>
</dbReference>
<dbReference type="STRING" id="1796497.GCE9029_02803"/>
<evidence type="ECO:0000313" key="4">
    <source>
        <dbReference type="Proteomes" id="UP000071641"/>
    </source>
</evidence>
<accession>A0A128F627</accession>
<dbReference type="AlphaFoldDB" id="A0A128F627"/>
<keyword evidence="2" id="KW-0812">Transmembrane</keyword>